<reference evidence="11" key="1">
    <citation type="submission" date="2021-01" db="EMBL/GenBank/DDBJ databases">
        <title>Modified the classification status of verrucomicrobia.</title>
        <authorList>
            <person name="Feng X."/>
        </authorList>
    </citation>
    <scope>NUCLEOTIDE SEQUENCE</scope>
    <source>
        <strain evidence="11">5K15</strain>
    </source>
</reference>
<feature type="binding site" evidence="7">
    <location>
        <position position="191"/>
    </location>
    <ligand>
        <name>L-glutamine</name>
        <dbReference type="ChEBI" id="CHEBI:58359"/>
    </ligand>
</feature>
<dbReference type="PANTHER" id="PTHR23090">
    <property type="entry name" value="NH 3 /GLUTAMINE-DEPENDENT NAD + SYNTHETASE"/>
    <property type="match status" value="1"/>
</dbReference>
<dbReference type="GO" id="GO:0008795">
    <property type="term" value="F:NAD+ synthase activity"/>
    <property type="evidence" value="ECO:0007669"/>
    <property type="project" value="UniProtKB-UniRule"/>
</dbReference>
<accession>A0AAE2SCP5</accession>
<dbReference type="InterPro" id="IPR036526">
    <property type="entry name" value="C-N_Hydrolase_sf"/>
</dbReference>
<dbReference type="SUPFAM" id="SSF56317">
    <property type="entry name" value="Carbon-nitrogen hydrolase"/>
    <property type="match status" value="1"/>
</dbReference>
<comment type="similarity">
    <text evidence="2 7 8">In the C-terminal section; belongs to the NAD synthetase family.</text>
</comment>
<evidence type="ECO:0000256" key="5">
    <source>
        <dbReference type="ARBA" id="ARBA00022840"/>
    </source>
</evidence>
<dbReference type="Pfam" id="PF00795">
    <property type="entry name" value="CN_hydrolase"/>
    <property type="match status" value="1"/>
</dbReference>
<name>A0AAE2SCP5_9BACT</name>
<dbReference type="NCBIfam" id="TIGR00552">
    <property type="entry name" value="nadE"/>
    <property type="match status" value="1"/>
</dbReference>
<keyword evidence="12" id="KW-1185">Reference proteome</keyword>
<evidence type="ECO:0000256" key="6">
    <source>
        <dbReference type="ARBA" id="ARBA00023027"/>
    </source>
</evidence>
<protein>
    <recommendedName>
        <fullName evidence="7 8">Glutamine-dependent NAD(+) synthetase</fullName>
        <ecNumber evidence="7 8">6.3.5.1</ecNumber>
    </recommendedName>
    <alternativeName>
        <fullName evidence="7 8">NAD(+) synthase [glutamine-hydrolyzing]</fullName>
    </alternativeName>
</protein>
<dbReference type="InterPro" id="IPR003010">
    <property type="entry name" value="C-N_Hydrolase"/>
</dbReference>
<comment type="similarity">
    <text evidence="9">Belongs to the NAD synthetase family.</text>
</comment>
<feature type="binding site" evidence="7">
    <location>
        <position position="402"/>
    </location>
    <ligand>
        <name>ATP</name>
        <dbReference type="ChEBI" id="CHEBI:30616"/>
    </ligand>
</feature>
<dbReference type="CDD" id="cd07570">
    <property type="entry name" value="GAT_Gln-NAD-synth"/>
    <property type="match status" value="1"/>
</dbReference>
<sequence>MKIGIAQLNAVVGDFPGNAKRIMAAYRECLEKGAEIVIVPELALVGYPPRDLLFKSQFVPKCLQALDYLADEVGEVPMLVGYVDFCEPETVGKPFRNAAAFLHEGKVKHKIWKTLLPSYDVFDERRYFEPGECCDPIEWNGQRLGITICEDIWTEDYLYRPLYERDPAEELKGKGIDVILNLSASPFSQGKPQRRWEMLAEVAKEAEVPVVYCNCIGGNDQLIFDGNSLAVDAQGRPLAALSAFAEECRVVDLAQTGSDEHQPADTCEEEENYQALVLGLRDYAHKCGFTTACLGLSGGIDSALTAALACDALGAENVHGLTMPSQFSSGGSVDHSVELAKALGMTCDTVPIAETFEQVKSAMAPVFGDQPEDVTEENMQARIRGLFLMSLSNKSGRLLLTTGNKSELAVGYCTMYGDMCGGLAVISDLPKMQVYALSRWINRDKEIIPWDTIEKPPSAELRPDQKDQDTLPPYETLDAILELYVEQHLSAAEIIDGHGFDENLVRWVQRRVDLNEWKRFQAAPGLRVTSKAFGMGRRMPIVQRFSD</sequence>
<dbReference type="GO" id="GO:0005524">
    <property type="term" value="F:ATP binding"/>
    <property type="evidence" value="ECO:0007669"/>
    <property type="project" value="UniProtKB-UniRule"/>
</dbReference>
<feature type="binding site" evidence="7">
    <location>
        <position position="378"/>
    </location>
    <ligand>
        <name>deamido-NAD(+)</name>
        <dbReference type="ChEBI" id="CHEBI:58437"/>
        <note>ligand shared between two neighboring subunits</note>
    </ligand>
</feature>
<dbReference type="EC" id="6.3.5.1" evidence="7 8"/>
<dbReference type="GO" id="GO:0004359">
    <property type="term" value="F:glutaminase activity"/>
    <property type="evidence" value="ECO:0007669"/>
    <property type="project" value="InterPro"/>
</dbReference>
<dbReference type="InterPro" id="IPR014445">
    <property type="entry name" value="Gln-dep_NAD_synthase"/>
</dbReference>
<comment type="pathway">
    <text evidence="1 7 8">Cofactor biosynthesis; NAD(+) biosynthesis; NAD(+) from deamido-NAD(+) (L-Gln route): step 1/1.</text>
</comment>
<dbReference type="CDD" id="cd00553">
    <property type="entry name" value="NAD_synthase"/>
    <property type="match status" value="1"/>
</dbReference>
<keyword evidence="6 7" id="KW-0520">NAD</keyword>
<evidence type="ECO:0000256" key="3">
    <source>
        <dbReference type="ARBA" id="ARBA00022598"/>
    </source>
</evidence>
<dbReference type="InterPro" id="IPR022310">
    <property type="entry name" value="NAD/GMP_synthase"/>
</dbReference>
<feature type="active site" description="Nucleophile; for glutaminase activity" evidence="7">
    <location>
        <position position="149"/>
    </location>
</feature>
<feature type="binding site" evidence="7">
    <location>
        <position position="518"/>
    </location>
    <ligand>
        <name>deamido-NAD(+)</name>
        <dbReference type="ChEBI" id="CHEBI:58437"/>
        <note>ligand shared between two neighboring subunits</note>
    </ligand>
</feature>
<dbReference type="HAMAP" id="MF_02090">
    <property type="entry name" value="NadE_glutamine_dep"/>
    <property type="match status" value="1"/>
</dbReference>
<comment type="caution">
    <text evidence="7">Lacks conserved residue(s) required for the propagation of feature annotation.</text>
</comment>
<dbReference type="EMBL" id="JAENIG010000008">
    <property type="protein sequence ID" value="MBK1855770.1"/>
    <property type="molecule type" value="Genomic_DNA"/>
</dbReference>
<dbReference type="PROSITE" id="PS50263">
    <property type="entry name" value="CN_HYDROLASE"/>
    <property type="match status" value="1"/>
</dbReference>
<feature type="binding site" evidence="7">
    <location>
        <position position="185"/>
    </location>
    <ligand>
        <name>L-glutamine</name>
        <dbReference type="ChEBI" id="CHEBI:58359"/>
    </ligand>
</feature>
<dbReference type="RefSeq" id="WP_309490382.1">
    <property type="nucleotide sequence ID" value="NZ_JAENIG010000008.1"/>
</dbReference>
<dbReference type="Gene3D" id="3.60.110.10">
    <property type="entry name" value="Carbon-nitrogen hydrolase"/>
    <property type="match status" value="1"/>
</dbReference>
<comment type="caution">
    <text evidence="11">The sequence shown here is derived from an EMBL/GenBank/DDBJ whole genome shotgun (WGS) entry which is preliminary data.</text>
</comment>
<dbReference type="PIRSF" id="PIRSF006630">
    <property type="entry name" value="NADS_GAT"/>
    <property type="match status" value="1"/>
</dbReference>
<comment type="function">
    <text evidence="7">Catalyzes the ATP-dependent amidation of deamido-NAD to form NAD. Uses L-glutamine as a nitrogen source.</text>
</comment>
<dbReference type="Proteomes" id="UP000634206">
    <property type="component" value="Unassembled WGS sequence"/>
</dbReference>
<evidence type="ECO:0000313" key="12">
    <source>
        <dbReference type="Proteomes" id="UP000634206"/>
    </source>
</evidence>
<dbReference type="InterPro" id="IPR014729">
    <property type="entry name" value="Rossmann-like_a/b/a_fold"/>
</dbReference>
<evidence type="ECO:0000256" key="7">
    <source>
        <dbReference type="HAMAP-Rule" id="MF_02090"/>
    </source>
</evidence>
<proteinExistence type="inferred from homology"/>
<feature type="active site" description="Proton acceptor; for glutaminase activity" evidence="7">
    <location>
        <position position="41"/>
    </location>
</feature>
<dbReference type="Pfam" id="PF02540">
    <property type="entry name" value="NAD_synthase"/>
    <property type="match status" value="1"/>
</dbReference>
<dbReference type="GO" id="GO:0009435">
    <property type="term" value="P:NAD+ biosynthetic process"/>
    <property type="evidence" value="ECO:0007669"/>
    <property type="project" value="UniProtKB-UniRule"/>
</dbReference>
<dbReference type="FunFam" id="3.40.50.620:FF:000106">
    <property type="entry name" value="Glutamine-dependent NAD(+) synthetase"/>
    <property type="match status" value="1"/>
</dbReference>
<dbReference type="AlphaFoldDB" id="A0AAE2SCP5"/>
<feature type="binding site" evidence="7">
    <location>
        <position position="119"/>
    </location>
    <ligand>
        <name>L-glutamine</name>
        <dbReference type="ChEBI" id="CHEBI:58359"/>
    </ligand>
</feature>
<feature type="active site" description="For glutaminase activity" evidence="7">
    <location>
        <position position="113"/>
    </location>
</feature>
<keyword evidence="4 7" id="KW-0547">Nucleotide-binding</keyword>
<feature type="binding site" evidence="7">
    <location>
        <begin position="295"/>
        <end position="302"/>
    </location>
    <ligand>
        <name>ATP</name>
        <dbReference type="ChEBI" id="CHEBI:30616"/>
    </ligand>
</feature>
<dbReference type="Gene3D" id="3.40.50.620">
    <property type="entry name" value="HUPs"/>
    <property type="match status" value="1"/>
</dbReference>
<feature type="binding site" evidence="7">
    <location>
        <position position="407"/>
    </location>
    <ligand>
        <name>deamido-NAD(+)</name>
        <dbReference type="ChEBI" id="CHEBI:58437"/>
        <note>ligand shared between two neighboring subunits</note>
    </ligand>
</feature>
<dbReference type="InterPro" id="IPR003694">
    <property type="entry name" value="NAD_synthase"/>
</dbReference>
<comment type="catalytic activity">
    <reaction evidence="7 8">
        <text>deamido-NAD(+) + L-glutamine + ATP + H2O = L-glutamate + AMP + diphosphate + NAD(+) + H(+)</text>
        <dbReference type="Rhea" id="RHEA:24384"/>
        <dbReference type="ChEBI" id="CHEBI:15377"/>
        <dbReference type="ChEBI" id="CHEBI:15378"/>
        <dbReference type="ChEBI" id="CHEBI:29985"/>
        <dbReference type="ChEBI" id="CHEBI:30616"/>
        <dbReference type="ChEBI" id="CHEBI:33019"/>
        <dbReference type="ChEBI" id="CHEBI:57540"/>
        <dbReference type="ChEBI" id="CHEBI:58359"/>
        <dbReference type="ChEBI" id="CHEBI:58437"/>
        <dbReference type="ChEBI" id="CHEBI:456215"/>
        <dbReference type="EC" id="6.3.5.1"/>
    </reaction>
</comment>
<evidence type="ECO:0000256" key="1">
    <source>
        <dbReference type="ARBA" id="ARBA00005188"/>
    </source>
</evidence>
<dbReference type="NCBIfam" id="NF010588">
    <property type="entry name" value="PRK13981.1"/>
    <property type="match status" value="1"/>
</dbReference>
<keyword evidence="5 7" id="KW-0067">ATP-binding</keyword>
<feature type="domain" description="CN hydrolase" evidence="10">
    <location>
        <begin position="1"/>
        <end position="255"/>
    </location>
</feature>
<organism evidence="11 12">
    <name type="scientific">Oceaniferula flava</name>
    <dbReference type="NCBI Taxonomy" id="2800421"/>
    <lineage>
        <taxon>Bacteria</taxon>
        <taxon>Pseudomonadati</taxon>
        <taxon>Verrucomicrobiota</taxon>
        <taxon>Verrucomicrobiia</taxon>
        <taxon>Verrucomicrobiales</taxon>
        <taxon>Verrucomicrobiaceae</taxon>
        <taxon>Oceaniferula</taxon>
    </lineage>
</organism>
<evidence type="ECO:0000256" key="9">
    <source>
        <dbReference type="RuleBase" id="RU003811"/>
    </source>
</evidence>
<dbReference type="SUPFAM" id="SSF52402">
    <property type="entry name" value="Adenine nucleotide alpha hydrolases-like"/>
    <property type="match status" value="1"/>
</dbReference>
<evidence type="ECO:0000313" key="11">
    <source>
        <dbReference type="EMBL" id="MBK1855770.1"/>
    </source>
</evidence>
<evidence type="ECO:0000256" key="8">
    <source>
        <dbReference type="PIRNR" id="PIRNR006630"/>
    </source>
</evidence>
<evidence type="ECO:0000259" key="10">
    <source>
        <dbReference type="PROSITE" id="PS50263"/>
    </source>
</evidence>
<dbReference type="GO" id="GO:0003952">
    <property type="term" value="F:NAD+ synthase (glutamine-hydrolyzing) activity"/>
    <property type="evidence" value="ECO:0007669"/>
    <property type="project" value="UniProtKB-UniRule"/>
</dbReference>
<evidence type="ECO:0000256" key="4">
    <source>
        <dbReference type="ARBA" id="ARBA00022741"/>
    </source>
</evidence>
<evidence type="ECO:0000256" key="2">
    <source>
        <dbReference type="ARBA" id="ARBA00007145"/>
    </source>
</evidence>
<gene>
    <name evidence="7" type="primary">nadE</name>
    <name evidence="11" type="ORF">JIN83_12425</name>
</gene>
<keyword evidence="3 7" id="KW-0436">Ligase</keyword>
<dbReference type="PANTHER" id="PTHR23090:SF9">
    <property type="entry name" value="GLUTAMINE-DEPENDENT NAD(+) SYNTHETASE"/>
    <property type="match status" value="1"/>
</dbReference>
<dbReference type="GO" id="GO:0005737">
    <property type="term" value="C:cytoplasm"/>
    <property type="evidence" value="ECO:0007669"/>
    <property type="project" value="InterPro"/>
</dbReference>